<evidence type="ECO:0000313" key="1">
    <source>
        <dbReference type="EMBL" id="GAG05443.1"/>
    </source>
</evidence>
<dbReference type="InterPro" id="IPR029014">
    <property type="entry name" value="NiFe-Hase_large"/>
</dbReference>
<name>X0UYQ8_9ZZZZ</name>
<sequence length="43" mass="5057">MSHKVTIPIGPYHPLQEEPEFYKLIVDGEKVVDIDVRIGWNHR</sequence>
<proteinExistence type="predicted"/>
<dbReference type="SUPFAM" id="SSF56762">
    <property type="entry name" value="HydB/Nqo4-like"/>
    <property type="match status" value="1"/>
</dbReference>
<gene>
    <name evidence="1" type="ORF">S01H1_32724</name>
</gene>
<evidence type="ECO:0008006" key="2">
    <source>
        <dbReference type="Google" id="ProtNLM"/>
    </source>
</evidence>
<dbReference type="EMBL" id="BARS01020280">
    <property type="protein sequence ID" value="GAG05443.1"/>
    <property type="molecule type" value="Genomic_DNA"/>
</dbReference>
<feature type="non-terminal residue" evidence="1">
    <location>
        <position position="43"/>
    </location>
</feature>
<organism evidence="1">
    <name type="scientific">marine sediment metagenome</name>
    <dbReference type="NCBI Taxonomy" id="412755"/>
    <lineage>
        <taxon>unclassified sequences</taxon>
        <taxon>metagenomes</taxon>
        <taxon>ecological metagenomes</taxon>
    </lineage>
</organism>
<comment type="caution">
    <text evidence="1">The sequence shown here is derived from an EMBL/GenBank/DDBJ whole genome shotgun (WGS) entry which is preliminary data.</text>
</comment>
<dbReference type="Gene3D" id="1.10.645.10">
    <property type="entry name" value="Cytochrome-c3 Hydrogenase, chain B"/>
    <property type="match status" value="1"/>
</dbReference>
<reference evidence="1" key="1">
    <citation type="journal article" date="2014" name="Front. Microbiol.">
        <title>High frequency of phylogenetically diverse reductive dehalogenase-homologous genes in deep subseafloor sedimentary metagenomes.</title>
        <authorList>
            <person name="Kawai M."/>
            <person name="Futagami T."/>
            <person name="Toyoda A."/>
            <person name="Takaki Y."/>
            <person name="Nishi S."/>
            <person name="Hori S."/>
            <person name="Arai W."/>
            <person name="Tsubouchi T."/>
            <person name="Morono Y."/>
            <person name="Uchiyama I."/>
            <person name="Ito T."/>
            <person name="Fujiyama A."/>
            <person name="Inagaki F."/>
            <person name="Takami H."/>
        </authorList>
    </citation>
    <scope>NUCLEOTIDE SEQUENCE</scope>
    <source>
        <strain evidence="1">Expedition CK06-06</strain>
    </source>
</reference>
<protein>
    <recommendedName>
        <fullName evidence="2">NADH-quinone oxidoreductase subunit D domain-containing protein</fullName>
    </recommendedName>
</protein>
<accession>X0UYQ8</accession>
<dbReference type="AlphaFoldDB" id="X0UYQ8"/>